<reference evidence="8 9" key="1">
    <citation type="submission" date="2022-01" db="EMBL/GenBank/DDBJ databases">
        <title>Flavihumibacter sp. nov., isolated from sediment of a river.</title>
        <authorList>
            <person name="Liu H."/>
        </authorList>
    </citation>
    <scope>NUCLEOTIDE SEQUENCE [LARGE SCALE GENOMIC DNA]</scope>
    <source>
        <strain evidence="8 9">RY-1</strain>
    </source>
</reference>
<keyword evidence="4 7" id="KW-1133">Transmembrane helix</keyword>
<feature type="transmembrane region" description="Helical" evidence="7">
    <location>
        <begin position="27"/>
        <end position="47"/>
    </location>
</feature>
<keyword evidence="5 7" id="KW-0472">Membrane</keyword>
<dbReference type="EMBL" id="JAKEVY010000003">
    <property type="protein sequence ID" value="MCF1715566.1"/>
    <property type="molecule type" value="Genomic_DNA"/>
</dbReference>
<keyword evidence="9" id="KW-1185">Reference proteome</keyword>
<dbReference type="Proteomes" id="UP001200145">
    <property type="component" value="Unassembled WGS sequence"/>
</dbReference>
<organism evidence="8 9">
    <name type="scientific">Flavihumibacter fluminis</name>
    <dbReference type="NCBI Taxonomy" id="2909236"/>
    <lineage>
        <taxon>Bacteria</taxon>
        <taxon>Pseudomonadati</taxon>
        <taxon>Bacteroidota</taxon>
        <taxon>Chitinophagia</taxon>
        <taxon>Chitinophagales</taxon>
        <taxon>Chitinophagaceae</taxon>
        <taxon>Flavihumibacter</taxon>
    </lineage>
</organism>
<keyword evidence="2" id="KW-1003">Cell membrane</keyword>
<dbReference type="InterPro" id="IPR005171">
    <property type="entry name" value="Cyt_c_oxidase_su4_prok"/>
</dbReference>
<protein>
    <submittedName>
        <fullName evidence="8">Cytochrome C oxidase subunit IV family protein</fullName>
    </submittedName>
</protein>
<sequence length="149" mass="17430">MHQDNNTEITFHHEYDREASRKEVIKITVILSVITLIELALGFWLYLSHQSLGPFMVHLIKGVILILMLAKAFYIVAYFMHLKHELRNMIMTIVVPLLLFVWFIIAFLADGNSYRNLKNTYDPYHKEQSETKVQKTEHGSKETDTKVGH</sequence>
<feature type="transmembrane region" description="Helical" evidence="7">
    <location>
        <begin position="89"/>
        <end position="109"/>
    </location>
</feature>
<feature type="region of interest" description="Disordered" evidence="6">
    <location>
        <begin position="128"/>
        <end position="149"/>
    </location>
</feature>
<dbReference type="RefSeq" id="WP_234866517.1">
    <property type="nucleotide sequence ID" value="NZ_JAKEVY010000003.1"/>
</dbReference>
<evidence type="ECO:0000256" key="5">
    <source>
        <dbReference type="ARBA" id="ARBA00023136"/>
    </source>
</evidence>
<evidence type="ECO:0000256" key="6">
    <source>
        <dbReference type="SAM" id="MobiDB-lite"/>
    </source>
</evidence>
<evidence type="ECO:0000256" key="1">
    <source>
        <dbReference type="ARBA" id="ARBA00004651"/>
    </source>
</evidence>
<evidence type="ECO:0000256" key="4">
    <source>
        <dbReference type="ARBA" id="ARBA00022989"/>
    </source>
</evidence>
<proteinExistence type="predicted"/>
<evidence type="ECO:0000256" key="3">
    <source>
        <dbReference type="ARBA" id="ARBA00022692"/>
    </source>
</evidence>
<comment type="subcellular location">
    <subcellularLocation>
        <location evidence="1">Cell membrane</location>
        <topology evidence="1">Multi-pass membrane protein</topology>
    </subcellularLocation>
</comment>
<accession>A0ABS9BIM4</accession>
<evidence type="ECO:0000256" key="2">
    <source>
        <dbReference type="ARBA" id="ARBA00022475"/>
    </source>
</evidence>
<evidence type="ECO:0000313" key="8">
    <source>
        <dbReference type="EMBL" id="MCF1715566.1"/>
    </source>
</evidence>
<keyword evidence="3 7" id="KW-0812">Transmembrane</keyword>
<name>A0ABS9BIM4_9BACT</name>
<evidence type="ECO:0000313" key="9">
    <source>
        <dbReference type="Proteomes" id="UP001200145"/>
    </source>
</evidence>
<gene>
    <name evidence="8" type="ORF">L0U88_13090</name>
</gene>
<dbReference type="Pfam" id="PF03626">
    <property type="entry name" value="COX4_pro"/>
    <property type="match status" value="1"/>
</dbReference>
<comment type="caution">
    <text evidence="8">The sequence shown here is derived from an EMBL/GenBank/DDBJ whole genome shotgun (WGS) entry which is preliminary data.</text>
</comment>
<evidence type="ECO:0000256" key="7">
    <source>
        <dbReference type="SAM" id="Phobius"/>
    </source>
</evidence>
<feature type="transmembrane region" description="Helical" evidence="7">
    <location>
        <begin position="59"/>
        <end position="77"/>
    </location>
</feature>